<dbReference type="PANTHER" id="PTHR40626:SF1">
    <property type="entry name" value="TRANSCRIPTION FACTOR WITH C2H2 AND ZN(2)-CYS(6) DNA BINDING DOMAIN (EUROFUNG)"/>
    <property type="match status" value="1"/>
</dbReference>
<keyword evidence="6" id="KW-0539">Nucleus</keyword>
<dbReference type="InterPro" id="IPR036864">
    <property type="entry name" value="Zn2-C6_fun-type_DNA-bd_sf"/>
</dbReference>
<dbReference type="Pfam" id="PF04082">
    <property type="entry name" value="Fungal_trans"/>
    <property type="match status" value="1"/>
</dbReference>
<dbReference type="GO" id="GO:0006351">
    <property type="term" value="P:DNA-templated transcription"/>
    <property type="evidence" value="ECO:0007669"/>
    <property type="project" value="InterPro"/>
</dbReference>
<dbReference type="InterPro" id="IPR036236">
    <property type="entry name" value="Znf_C2H2_sf"/>
</dbReference>
<evidence type="ECO:0000256" key="2">
    <source>
        <dbReference type="ARBA" id="ARBA00022723"/>
    </source>
</evidence>
<gene>
    <name evidence="10" type="ORF">T440DRAFT_501970</name>
</gene>
<feature type="domain" description="C2H2-type" evidence="9">
    <location>
        <begin position="9"/>
        <end position="36"/>
    </location>
</feature>
<evidence type="ECO:0008006" key="12">
    <source>
        <dbReference type="Google" id="ProtNLM"/>
    </source>
</evidence>
<dbReference type="CDD" id="cd00067">
    <property type="entry name" value="GAL4"/>
    <property type="match status" value="1"/>
</dbReference>
<dbReference type="Proteomes" id="UP000799423">
    <property type="component" value="Unassembled WGS sequence"/>
</dbReference>
<accession>A0A6A7ASD8</accession>
<dbReference type="SMART" id="SM00355">
    <property type="entry name" value="ZnF_C2H2"/>
    <property type="match status" value="2"/>
</dbReference>
<evidence type="ECO:0000256" key="7">
    <source>
        <dbReference type="PROSITE-ProRule" id="PRU00042"/>
    </source>
</evidence>
<dbReference type="OrthoDB" id="3945418at2759"/>
<dbReference type="Gene3D" id="4.10.240.10">
    <property type="entry name" value="Zn(2)-C6 fungal-type DNA-binding domain"/>
    <property type="match status" value="1"/>
</dbReference>
<feature type="domain" description="C2H2-type" evidence="9">
    <location>
        <begin position="37"/>
        <end position="69"/>
    </location>
</feature>
<dbReference type="GO" id="GO:0000981">
    <property type="term" value="F:DNA-binding transcription factor activity, RNA polymerase II-specific"/>
    <property type="evidence" value="ECO:0007669"/>
    <property type="project" value="InterPro"/>
</dbReference>
<feature type="domain" description="Zn(2)-C6 fungal-type" evidence="8">
    <location>
        <begin position="79"/>
        <end position="108"/>
    </location>
</feature>
<dbReference type="GO" id="GO:0008270">
    <property type="term" value="F:zinc ion binding"/>
    <property type="evidence" value="ECO:0007669"/>
    <property type="project" value="UniProtKB-KW"/>
</dbReference>
<dbReference type="SMART" id="SM00066">
    <property type="entry name" value="GAL4"/>
    <property type="match status" value="1"/>
</dbReference>
<dbReference type="Gene3D" id="3.30.160.60">
    <property type="entry name" value="Classic Zinc Finger"/>
    <property type="match status" value="1"/>
</dbReference>
<protein>
    <recommendedName>
        <fullName evidence="12">Zn(2)-C6 fungal-type domain-containing protein</fullName>
    </recommendedName>
</protein>
<evidence type="ECO:0000313" key="10">
    <source>
        <dbReference type="EMBL" id="KAF2846230.1"/>
    </source>
</evidence>
<name>A0A6A7ASD8_9PLEO</name>
<dbReference type="PROSITE" id="PS50048">
    <property type="entry name" value="ZN2_CY6_FUNGAL_2"/>
    <property type="match status" value="1"/>
</dbReference>
<dbReference type="PANTHER" id="PTHR40626">
    <property type="entry name" value="MIP31509P"/>
    <property type="match status" value="1"/>
</dbReference>
<dbReference type="CDD" id="cd12148">
    <property type="entry name" value="fungal_TF_MHR"/>
    <property type="match status" value="1"/>
</dbReference>
<dbReference type="EMBL" id="MU006337">
    <property type="protein sequence ID" value="KAF2846230.1"/>
    <property type="molecule type" value="Genomic_DNA"/>
</dbReference>
<dbReference type="GO" id="GO:0000978">
    <property type="term" value="F:RNA polymerase II cis-regulatory region sequence-specific DNA binding"/>
    <property type="evidence" value="ECO:0007669"/>
    <property type="project" value="InterPro"/>
</dbReference>
<evidence type="ECO:0000256" key="5">
    <source>
        <dbReference type="ARBA" id="ARBA00022833"/>
    </source>
</evidence>
<evidence type="ECO:0000313" key="11">
    <source>
        <dbReference type="Proteomes" id="UP000799423"/>
    </source>
</evidence>
<dbReference type="SUPFAM" id="SSF57667">
    <property type="entry name" value="beta-beta-alpha zinc fingers"/>
    <property type="match status" value="1"/>
</dbReference>
<dbReference type="SUPFAM" id="SSF57701">
    <property type="entry name" value="Zn2/Cys6 DNA-binding domain"/>
    <property type="match status" value="1"/>
</dbReference>
<sequence>MTLAGAAKHQCTTCNKVFKNSNHLRRHEASHTQGTTHACTFCSRKFLRLDALRRHSKTCPRREHGIAIPASKLGRKPRACHQCQSKKLQCDGSRPCRRCSSKNIDCLYSPAIEERPLSSHLPINFLRNYTNPDLESVSDAFLLSEAHPELSPDFGHSFGGGASYIHGDWIEDLFSGVLPEFHVSYNMEPDIIATAPSTLELFASPPLQVRAEALVSLLATQHISDSKSSACSMGHFPMSQARAVFTCSNIVEYVSAFFSYFHPHTPFIHRPSFDVENVSFPLLLAVSLVGSLFCTPQDNALAARLFFGLAEECIFNLLHKATMSRSCVADKPIQILQASVLMHAVQMNSNNDGVRLRIRELRFPAIVSSLRRLDLLKTTRKPHSESRSYEEFIHEEEKIRLVASVFQTDCMSTLFFKSSPHITITEMCGALPSDVFLFDAPTPAEFLDFFTGPAPFVCETRSLKDTMSILLHQAWSGPHAPELASIGSEHLITLMFALHSLIFTSRTGLLMPSTHDVLLRATDRWKDLWELVQSRNNAEKRRPIGFTKYGLELWWLAQKILKLAQREDTQSPYMTSKPTDSLKELHEFIQRYAERE</sequence>
<keyword evidence="2" id="KW-0479">Metal-binding</keyword>
<organism evidence="10 11">
    <name type="scientific">Plenodomus tracheiphilus IPT5</name>
    <dbReference type="NCBI Taxonomy" id="1408161"/>
    <lineage>
        <taxon>Eukaryota</taxon>
        <taxon>Fungi</taxon>
        <taxon>Dikarya</taxon>
        <taxon>Ascomycota</taxon>
        <taxon>Pezizomycotina</taxon>
        <taxon>Dothideomycetes</taxon>
        <taxon>Pleosporomycetidae</taxon>
        <taxon>Pleosporales</taxon>
        <taxon>Pleosporineae</taxon>
        <taxon>Leptosphaeriaceae</taxon>
        <taxon>Plenodomus</taxon>
    </lineage>
</organism>
<proteinExistence type="predicted"/>
<keyword evidence="3" id="KW-0677">Repeat</keyword>
<dbReference type="InterPro" id="IPR007219">
    <property type="entry name" value="XnlR_reg_dom"/>
</dbReference>
<dbReference type="GO" id="GO:0000785">
    <property type="term" value="C:chromatin"/>
    <property type="evidence" value="ECO:0007669"/>
    <property type="project" value="TreeGrafter"/>
</dbReference>
<dbReference type="InterPro" id="IPR013087">
    <property type="entry name" value="Znf_C2H2_type"/>
</dbReference>
<evidence type="ECO:0000259" key="8">
    <source>
        <dbReference type="PROSITE" id="PS50048"/>
    </source>
</evidence>
<evidence type="ECO:0000259" key="9">
    <source>
        <dbReference type="PROSITE" id="PS50157"/>
    </source>
</evidence>
<dbReference type="AlphaFoldDB" id="A0A6A7ASD8"/>
<dbReference type="GO" id="GO:0005634">
    <property type="term" value="C:nucleus"/>
    <property type="evidence" value="ECO:0007669"/>
    <property type="project" value="UniProtKB-SubCell"/>
</dbReference>
<evidence type="ECO:0000256" key="6">
    <source>
        <dbReference type="ARBA" id="ARBA00023242"/>
    </source>
</evidence>
<evidence type="ECO:0000256" key="3">
    <source>
        <dbReference type="ARBA" id="ARBA00022737"/>
    </source>
</evidence>
<reference evidence="10" key="1">
    <citation type="submission" date="2020-01" db="EMBL/GenBank/DDBJ databases">
        <authorList>
            <consortium name="DOE Joint Genome Institute"/>
            <person name="Haridas S."/>
            <person name="Albert R."/>
            <person name="Binder M."/>
            <person name="Bloem J."/>
            <person name="Labutti K."/>
            <person name="Salamov A."/>
            <person name="Andreopoulos B."/>
            <person name="Baker S.E."/>
            <person name="Barry K."/>
            <person name="Bills G."/>
            <person name="Bluhm B.H."/>
            <person name="Cannon C."/>
            <person name="Castanera R."/>
            <person name="Culley D.E."/>
            <person name="Daum C."/>
            <person name="Ezra D."/>
            <person name="Gonzalez J.B."/>
            <person name="Henrissat B."/>
            <person name="Kuo A."/>
            <person name="Liang C."/>
            <person name="Lipzen A."/>
            <person name="Lutzoni F."/>
            <person name="Magnuson J."/>
            <person name="Mondo S."/>
            <person name="Nolan M."/>
            <person name="Ohm R."/>
            <person name="Pangilinan J."/>
            <person name="Park H.-J."/>
            <person name="Ramirez L."/>
            <person name="Alfaro M."/>
            <person name="Sun H."/>
            <person name="Tritt A."/>
            <person name="Yoshinaga Y."/>
            <person name="Zwiers L.-H."/>
            <person name="Turgeon B.G."/>
            <person name="Goodwin S.B."/>
            <person name="Spatafora J.W."/>
            <person name="Crous P.W."/>
            <person name="Grigoriev I.V."/>
        </authorList>
    </citation>
    <scope>NUCLEOTIDE SEQUENCE</scope>
    <source>
        <strain evidence="10">IPT5</strain>
    </source>
</reference>
<dbReference type="InterPro" id="IPR001138">
    <property type="entry name" value="Zn2Cys6_DnaBD"/>
</dbReference>
<dbReference type="PROSITE" id="PS50157">
    <property type="entry name" value="ZINC_FINGER_C2H2_2"/>
    <property type="match status" value="2"/>
</dbReference>
<keyword evidence="4 7" id="KW-0863">Zinc-finger</keyword>
<dbReference type="Pfam" id="PF00172">
    <property type="entry name" value="Zn_clus"/>
    <property type="match status" value="1"/>
</dbReference>
<evidence type="ECO:0000256" key="1">
    <source>
        <dbReference type="ARBA" id="ARBA00004123"/>
    </source>
</evidence>
<keyword evidence="11" id="KW-1185">Reference proteome</keyword>
<dbReference type="PROSITE" id="PS00028">
    <property type="entry name" value="ZINC_FINGER_C2H2_1"/>
    <property type="match status" value="1"/>
</dbReference>
<evidence type="ECO:0000256" key="4">
    <source>
        <dbReference type="ARBA" id="ARBA00022771"/>
    </source>
</evidence>
<comment type="subcellular location">
    <subcellularLocation>
        <location evidence="1">Nucleus</location>
    </subcellularLocation>
</comment>
<keyword evidence="5" id="KW-0862">Zinc</keyword>
<dbReference type="InterPro" id="IPR051059">
    <property type="entry name" value="VerF-like"/>
</dbReference>